<dbReference type="PANTHER" id="PTHR10963">
    <property type="entry name" value="GLYCOSYL HYDROLASE-RELATED"/>
    <property type="match status" value="1"/>
</dbReference>
<dbReference type="Gene3D" id="2.60.40.10">
    <property type="entry name" value="Immunoglobulins"/>
    <property type="match status" value="1"/>
</dbReference>
<comment type="similarity">
    <text evidence="1">Belongs to the glycosyl hydrolase 16 family.</text>
</comment>
<dbReference type="InterPro" id="IPR000757">
    <property type="entry name" value="Beta-glucanase-like"/>
</dbReference>
<dbReference type="PROSITE" id="PS51762">
    <property type="entry name" value="GH16_2"/>
    <property type="match status" value="1"/>
</dbReference>
<reference evidence="4 5" key="1">
    <citation type="submission" date="2020-04" db="EMBL/GenBank/DDBJ databases">
        <title>Flammeovirgaceae bacterium KN852 isolated from deep sea.</title>
        <authorList>
            <person name="Zhang D.-C."/>
        </authorList>
    </citation>
    <scope>NUCLEOTIDE SEQUENCE [LARGE SCALE GENOMIC DNA]</scope>
    <source>
        <strain evidence="4 5">KN852</strain>
    </source>
</reference>
<feature type="domain" description="GH16" evidence="3">
    <location>
        <begin position="108"/>
        <end position="363"/>
    </location>
</feature>
<dbReference type="PANTHER" id="PTHR10963:SF55">
    <property type="entry name" value="GLYCOSIDE HYDROLASE FAMILY 16 PROTEIN"/>
    <property type="match status" value="1"/>
</dbReference>
<dbReference type="CDD" id="cd08023">
    <property type="entry name" value="GH16_laminarinase_like"/>
    <property type="match status" value="1"/>
</dbReference>
<evidence type="ECO:0000256" key="1">
    <source>
        <dbReference type="ARBA" id="ARBA00006865"/>
    </source>
</evidence>
<name>A0A848J2I9_9BACT</name>
<dbReference type="Gene3D" id="2.60.120.200">
    <property type="match status" value="1"/>
</dbReference>
<dbReference type="PROSITE" id="PS50093">
    <property type="entry name" value="PKD"/>
    <property type="match status" value="1"/>
</dbReference>
<dbReference type="SUPFAM" id="SSF49899">
    <property type="entry name" value="Concanavalin A-like lectins/glucanases"/>
    <property type="match status" value="1"/>
</dbReference>
<dbReference type="InterPro" id="IPR050546">
    <property type="entry name" value="Glycosyl_Hydrlase_16"/>
</dbReference>
<keyword evidence="5" id="KW-1185">Reference proteome</keyword>
<evidence type="ECO:0000313" key="5">
    <source>
        <dbReference type="Proteomes" id="UP000559010"/>
    </source>
</evidence>
<dbReference type="GO" id="GO:0004553">
    <property type="term" value="F:hydrolase activity, hydrolyzing O-glycosyl compounds"/>
    <property type="evidence" value="ECO:0007669"/>
    <property type="project" value="InterPro"/>
</dbReference>
<proteinExistence type="inferred from homology"/>
<organism evidence="4 5">
    <name type="scientific">Marinigracilibium pacificum</name>
    <dbReference type="NCBI Taxonomy" id="2729599"/>
    <lineage>
        <taxon>Bacteria</taxon>
        <taxon>Pseudomonadati</taxon>
        <taxon>Bacteroidota</taxon>
        <taxon>Cytophagia</taxon>
        <taxon>Cytophagales</taxon>
        <taxon>Flammeovirgaceae</taxon>
        <taxon>Marinigracilibium</taxon>
    </lineage>
</organism>
<dbReference type="InterPro" id="IPR035986">
    <property type="entry name" value="PKD_dom_sf"/>
</dbReference>
<dbReference type="InterPro" id="IPR013783">
    <property type="entry name" value="Ig-like_fold"/>
</dbReference>
<evidence type="ECO:0000313" key="4">
    <source>
        <dbReference type="EMBL" id="NMM48539.1"/>
    </source>
</evidence>
<dbReference type="InterPro" id="IPR013320">
    <property type="entry name" value="ConA-like_dom_sf"/>
</dbReference>
<dbReference type="GO" id="GO:0005975">
    <property type="term" value="P:carbohydrate metabolic process"/>
    <property type="evidence" value="ECO:0007669"/>
    <property type="project" value="InterPro"/>
</dbReference>
<dbReference type="InterPro" id="IPR000601">
    <property type="entry name" value="PKD_dom"/>
</dbReference>
<protein>
    <submittedName>
        <fullName evidence="4">Glycoside hydrolase family 16 protein</fullName>
    </submittedName>
</protein>
<dbReference type="Proteomes" id="UP000559010">
    <property type="component" value="Unassembled WGS sequence"/>
</dbReference>
<keyword evidence="4" id="KW-0378">Hydrolase</keyword>
<dbReference type="Pfam" id="PF00722">
    <property type="entry name" value="Glyco_hydro_16"/>
    <property type="match status" value="1"/>
</dbReference>
<dbReference type="EMBL" id="JABBNU010000005">
    <property type="protein sequence ID" value="NMM48539.1"/>
    <property type="molecule type" value="Genomic_DNA"/>
</dbReference>
<comment type="caution">
    <text evidence="4">The sequence shown here is derived from an EMBL/GenBank/DDBJ whole genome shotgun (WGS) entry which is preliminary data.</text>
</comment>
<gene>
    <name evidence="4" type="ORF">HH304_09025</name>
</gene>
<evidence type="ECO:0000259" key="2">
    <source>
        <dbReference type="PROSITE" id="PS50093"/>
    </source>
</evidence>
<dbReference type="PROSITE" id="PS51257">
    <property type="entry name" value="PROKAR_LIPOPROTEIN"/>
    <property type="match status" value="1"/>
</dbReference>
<accession>A0A848J2I9</accession>
<dbReference type="RefSeq" id="WP_169680571.1">
    <property type="nucleotide sequence ID" value="NZ_JABBNU010000005.1"/>
</dbReference>
<feature type="domain" description="PKD" evidence="2">
    <location>
        <begin position="28"/>
        <end position="108"/>
    </location>
</feature>
<sequence length="363" mass="40414">MKKYISILLLSFIGLACEDESNTPPAQAPTNLIVNIDKSKSNEGIISITATADNENYFEFDFGDNTGRVRDDDGVISYTYQSSGTYEIEVRANTTSSVYINYTEEVIIDKENTNPPDEGYTTPLAYDGYTLVWQDEFDGTALSSDWTHEIGTGSNGWGNNELQYYRSQNTSVANGYLTIEAKKETFGGQQYTSSRIVTMGKQSFRYGRVDIRATLPKGQGIWPALWMLGSNFTTVGWPSCGEIDIMEMVGGGGKENTVHGTVHWDNAGSYASYGQSYTKGSGTFSDKFHVFSIIWDDTQIRWFVDDQLYNTIDITPAGLSEFKEEFFFIFNVAVGGNWPGSPDGSTSFPQQMTVDYVRVFQAN</sequence>
<dbReference type="AlphaFoldDB" id="A0A848J2I9"/>
<dbReference type="SUPFAM" id="SSF49299">
    <property type="entry name" value="PKD domain"/>
    <property type="match status" value="1"/>
</dbReference>
<evidence type="ECO:0000259" key="3">
    <source>
        <dbReference type="PROSITE" id="PS51762"/>
    </source>
</evidence>